<reference evidence="1" key="1">
    <citation type="submission" date="2019-06" db="EMBL/GenBank/DDBJ databases">
        <authorList>
            <person name="Zheng W."/>
        </authorList>
    </citation>
    <scope>NUCLEOTIDE SEQUENCE</scope>
    <source>
        <strain evidence="1">QDHG01</strain>
    </source>
</reference>
<keyword evidence="2" id="KW-1185">Reference proteome</keyword>
<name>A0A8J8NAM7_HALGN</name>
<accession>A0A8J8NAM7</accession>
<dbReference type="Proteomes" id="UP000785679">
    <property type="component" value="Unassembled WGS sequence"/>
</dbReference>
<organism evidence="1 2">
    <name type="scientific">Halteria grandinella</name>
    <dbReference type="NCBI Taxonomy" id="5974"/>
    <lineage>
        <taxon>Eukaryota</taxon>
        <taxon>Sar</taxon>
        <taxon>Alveolata</taxon>
        <taxon>Ciliophora</taxon>
        <taxon>Intramacronucleata</taxon>
        <taxon>Spirotrichea</taxon>
        <taxon>Stichotrichia</taxon>
        <taxon>Sporadotrichida</taxon>
        <taxon>Halteriidae</taxon>
        <taxon>Halteria</taxon>
    </lineage>
</organism>
<dbReference type="EMBL" id="RRYP01030359">
    <property type="protein sequence ID" value="TNV71189.1"/>
    <property type="molecule type" value="Genomic_DNA"/>
</dbReference>
<gene>
    <name evidence="1" type="ORF">FGO68_gene5175</name>
</gene>
<dbReference type="AlphaFoldDB" id="A0A8J8NAM7"/>
<proteinExistence type="predicted"/>
<sequence>MVLLSSGGRSFSFSIQLNEGWGNYLSVLEGIIQHRHGYQLQQLRLERFFCREQTSICFPFLGYSINSVGQLPCFWRCIDLFSWSYEIYLKLINQ</sequence>
<evidence type="ECO:0000313" key="1">
    <source>
        <dbReference type="EMBL" id="TNV71189.1"/>
    </source>
</evidence>
<protein>
    <submittedName>
        <fullName evidence="1">Uncharacterized protein</fullName>
    </submittedName>
</protein>
<evidence type="ECO:0000313" key="2">
    <source>
        <dbReference type="Proteomes" id="UP000785679"/>
    </source>
</evidence>
<comment type="caution">
    <text evidence="1">The sequence shown here is derived from an EMBL/GenBank/DDBJ whole genome shotgun (WGS) entry which is preliminary data.</text>
</comment>